<comment type="caution">
    <text evidence="7">The sequence shown here is derived from an EMBL/GenBank/DDBJ whole genome shotgun (WGS) entry which is preliminary data.</text>
</comment>
<keyword evidence="4" id="KW-0560">Oxidoreductase</keyword>
<organism evidence="7 8">
    <name type="scientific">Rhodanobacter aciditrophus</name>
    <dbReference type="NCBI Taxonomy" id="1623218"/>
    <lineage>
        <taxon>Bacteria</taxon>
        <taxon>Pseudomonadati</taxon>
        <taxon>Pseudomonadota</taxon>
        <taxon>Gammaproteobacteria</taxon>
        <taxon>Lysobacterales</taxon>
        <taxon>Rhodanobacteraceae</taxon>
        <taxon>Rhodanobacter</taxon>
    </lineage>
</organism>
<name>A0ABW4AVV1_9GAMM</name>
<sequence length="400" mass="43901">MSNVHQPCHIVVVGAGIGGLTLALGLAKQGFQVRVFEQSKALSEVGAGLQLSPNAMKVLRSLGLDTALESHSFAPEYACIRDYKSGSYYLRSPLGQEVINRYGAPYWHVHRGDLHAELVQACYANDVDIELDHKVLGYRNERNGASILLEGKTEWADLLIGADGIHSKIRELMLGIEAPLFTGQVAWRGTVPVNAIKNVQVQPDATVWAGPNQHVVTYYLKGGELINFVAVEERAEWLQESWRQEGDVKDLRQKFSGWHPEVTEILAACESSFVWALNSRPTLSKWSDGAVTLLGDACHPMLPFMAQGAAMAIEDAYVLANLLGKGSFSQAFNDYEAIRKPRVTAIQQLSRENAGLYHMHGGLTGQLKLKALSLASRYAPSIVHSKLDSVYGYDVTSLTL</sequence>
<evidence type="ECO:0000256" key="1">
    <source>
        <dbReference type="ARBA" id="ARBA00001974"/>
    </source>
</evidence>
<dbReference type="PANTHER" id="PTHR13789:SF318">
    <property type="entry name" value="GERANYLGERANYL DIPHOSPHATE REDUCTASE"/>
    <property type="match status" value="1"/>
</dbReference>
<keyword evidence="8" id="KW-1185">Reference proteome</keyword>
<dbReference type="Gene3D" id="3.50.50.60">
    <property type="entry name" value="FAD/NAD(P)-binding domain"/>
    <property type="match status" value="1"/>
</dbReference>
<accession>A0ABW4AVV1</accession>
<dbReference type="Proteomes" id="UP001597059">
    <property type="component" value="Unassembled WGS sequence"/>
</dbReference>
<dbReference type="InterPro" id="IPR036188">
    <property type="entry name" value="FAD/NAD-bd_sf"/>
</dbReference>
<dbReference type="PRINTS" id="PR00420">
    <property type="entry name" value="RNGMNOXGNASE"/>
</dbReference>
<evidence type="ECO:0000256" key="3">
    <source>
        <dbReference type="ARBA" id="ARBA00022827"/>
    </source>
</evidence>
<evidence type="ECO:0000256" key="2">
    <source>
        <dbReference type="ARBA" id="ARBA00022630"/>
    </source>
</evidence>
<dbReference type="SUPFAM" id="SSF54373">
    <property type="entry name" value="FAD-linked reductases, C-terminal domain"/>
    <property type="match status" value="1"/>
</dbReference>
<feature type="domain" description="FAD-binding" evidence="6">
    <location>
        <begin position="9"/>
        <end position="348"/>
    </location>
</feature>
<proteinExistence type="predicted"/>
<keyword evidence="2" id="KW-0285">Flavoprotein</keyword>
<evidence type="ECO:0000256" key="5">
    <source>
        <dbReference type="ARBA" id="ARBA00023033"/>
    </source>
</evidence>
<dbReference type="PANTHER" id="PTHR13789">
    <property type="entry name" value="MONOOXYGENASE"/>
    <property type="match status" value="1"/>
</dbReference>
<dbReference type="GO" id="GO:0004497">
    <property type="term" value="F:monooxygenase activity"/>
    <property type="evidence" value="ECO:0007669"/>
    <property type="project" value="UniProtKB-KW"/>
</dbReference>
<evidence type="ECO:0000313" key="8">
    <source>
        <dbReference type="Proteomes" id="UP001597059"/>
    </source>
</evidence>
<keyword evidence="5 7" id="KW-0503">Monooxygenase</keyword>
<protein>
    <submittedName>
        <fullName evidence="7">FAD-dependent monooxygenase</fullName>
    </submittedName>
</protein>
<evidence type="ECO:0000259" key="6">
    <source>
        <dbReference type="Pfam" id="PF01494"/>
    </source>
</evidence>
<gene>
    <name evidence="7" type="ORF">ACFQ45_01115</name>
</gene>
<dbReference type="InterPro" id="IPR002938">
    <property type="entry name" value="FAD-bd"/>
</dbReference>
<evidence type="ECO:0000313" key="7">
    <source>
        <dbReference type="EMBL" id="MFD1381947.1"/>
    </source>
</evidence>
<dbReference type="Pfam" id="PF01494">
    <property type="entry name" value="FAD_binding_3"/>
    <property type="match status" value="1"/>
</dbReference>
<keyword evidence="3" id="KW-0274">FAD</keyword>
<comment type="cofactor">
    <cofactor evidence="1">
        <name>FAD</name>
        <dbReference type="ChEBI" id="CHEBI:57692"/>
    </cofactor>
</comment>
<dbReference type="SUPFAM" id="SSF51905">
    <property type="entry name" value="FAD/NAD(P)-binding domain"/>
    <property type="match status" value="1"/>
</dbReference>
<dbReference type="InterPro" id="IPR050493">
    <property type="entry name" value="FAD-dep_Monooxygenase_BioMet"/>
</dbReference>
<evidence type="ECO:0000256" key="4">
    <source>
        <dbReference type="ARBA" id="ARBA00023002"/>
    </source>
</evidence>
<dbReference type="EMBL" id="JBHTMN010000003">
    <property type="protein sequence ID" value="MFD1381947.1"/>
    <property type="molecule type" value="Genomic_DNA"/>
</dbReference>
<dbReference type="RefSeq" id="WP_377364458.1">
    <property type="nucleotide sequence ID" value="NZ_JBHTMN010000003.1"/>
</dbReference>
<reference evidence="8" key="1">
    <citation type="journal article" date="2019" name="Int. J. Syst. Evol. Microbiol.">
        <title>The Global Catalogue of Microorganisms (GCM) 10K type strain sequencing project: providing services to taxonomists for standard genome sequencing and annotation.</title>
        <authorList>
            <consortium name="The Broad Institute Genomics Platform"/>
            <consortium name="The Broad Institute Genome Sequencing Center for Infectious Disease"/>
            <person name="Wu L."/>
            <person name="Ma J."/>
        </authorList>
    </citation>
    <scope>NUCLEOTIDE SEQUENCE [LARGE SCALE GENOMIC DNA]</scope>
    <source>
        <strain evidence="8">JCM 30774</strain>
    </source>
</reference>